<dbReference type="InterPro" id="IPR019734">
    <property type="entry name" value="TPR_rpt"/>
</dbReference>
<evidence type="ECO:0000256" key="1">
    <source>
        <dbReference type="PROSITE-ProRule" id="PRU00339"/>
    </source>
</evidence>
<feature type="compositionally biased region" description="Polar residues" evidence="2">
    <location>
        <begin position="90"/>
        <end position="100"/>
    </location>
</feature>
<feature type="repeat" description="TPR" evidence="1">
    <location>
        <begin position="316"/>
        <end position="349"/>
    </location>
</feature>
<gene>
    <name evidence="3" type="ORF">A2557_07275</name>
</gene>
<accession>A0A1F6H3B7</accession>
<feature type="compositionally biased region" description="Polar residues" evidence="2">
    <location>
        <begin position="69"/>
        <end position="82"/>
    </location>
</feature>
<comment type="caution">
    <text evidence="3">The sequence shown here is derived from an EMBL/GenBank/DDBJ whole genome shotgun (WGS) entry which is preliminary data.</text>
</comment>
<proteinExistence type="predicted"/>
<sequence>MFLGLIWGCSSGPPPVDPKAKPEVDRVAQLAETNKKLLDQNQDLAAELEQIRALRDTDRQEFEKRLQGMEQTISLMEQNLESPHNRKVQEPQSPATQSTAPKALAEPPKKELTPEPAAAPVAPSHGSAETPAPASGPAASASGKGPELPVMAPLEPAQKAEIPQPGSRVFVVPPAAEKKTGKTESPTPKVIPLPGGSPRPEEMPTPAHSAAIVKADLTANQDKPTDALVPQTEPTGPVRKKLLVGGSKSDLRVEDNEIWEDPDLEPPVSPIKLTVFTAAKKVYNEAFKTYTRKDYDGAADQFDSFLTRFPNDLDADNAQFWRGMAYYDMDRYDEAEEEFRKVLKNYEHGDTQDGYKTPDAVLMLAKIYAHRKKPIRARYYYNWIVQKFPDGRSATKAQMEMASLNGGDQ</sequence>
<evidence type="ECO:0000256" key="2">
    <source>
        <dbReference type="SAM" id="MobiDB-lite"/>
    </source>
</evidence>
<dbReference type="Proteomes" id="UP000177583">
    <property type="component" value="Unassembled WGS sequence"/>
</dbReference>
<dbReference type="EMBL" id="MFNF01000001">
    <property type="protein sequence ID" value="OGH04780.1"/>
    <property type="molecule type" value="Genomic_DNA"/>
</dbReference>
<reference evidence="3 4" key="1">
    <citation type="journal article" date="2016" name="Nat. Commun.">
        <title>Thousands of microbial genomes shed light on interconnected biogeochemical processes in an aquifer system.</title>
        <authorList>
            <person name="Anantharaman K."/>
            <person name="Brown C.T."/>
            <person name="Hug L.A."/>
            <person name="Sharon I."/>
            <person name="Castelle C.J."/>
            <person name="Probst A.J."/>
            <person name="Thomas B.C."/>
            <person name="Singh A."/>
            <person name="Wilkins M.J."/>
            <person name="Karaoz U."/>
            <person name="Brodie E.L."/>
            <person name="Williams K.H."/>
            <person name="Hubbard S.S."/>
            <person name="Banfield J.F."/>
        </authorList>
    </citation>
    <scope>NUCLEOTIDE SEQUENCE [LARGE SCALE GENOMIC DNA]</scope>
</reference>
<feature type="region of interest" description="Disordered" evidence="2">
    <location>
        <begin position="67"/>
        <end position="205"/>
    </location>
</feature>
<dbReference type="PROSITE" id="PS50005">
    <property type="entry name" value="TPR"/>
    <property type="match status" value="1"/>
</dbReference>
<evidence type="ECO:0000313" key="4">
    <source>
        <dbReference type="Proteomes" id="UP000177583"/>
    </source>
</evidence>
<protein>
    <submittedName>
        <fullName evidence="3">Uncharacterized protein</fullName>
    </submittedName>
</protein>
<evidence type="ECO:0000313" key="3">
    <source>
        <dbReference type="EMBL" id="OGH04780.1"/>
    </source>
</evidence>
<dbReference type="Gene3D" id="1.25.40.10">
    <property type="entry name" value="Tetratricopeptide repeat domain"/>
    <property type="match status" value="1"/>
</dbReference>
<dbReference type="InterPro" id="IPR011990">
    <property type="entry name" value="TPR-like_helical_dom_sf"/>
</dbReference>
<dbReference type="AlphaFoldDB" id="A0A1F6H3B7"/>
<dbReference type="Pfam" id="PF13432">
    <property type="entry name" value="TPR_16"/>
    <property type="match status" value="1"/>
</dbReference>
<organism evidence="3 4">
    <name type="scientific">Candidatus Lambdaproteobacteria bacterium RIFOXYD2_FULL_56_26</name>
    <dbReference type="NCBI Taxonomy" id="1817773"/>
    <lineage>
        <taxon>Bacteria</taxon>
        <taxon>Pseudomonadati</taxon>
        <taxon>Pseudomonadota</taxon>
        <taxon>Candidatus Lambdaproteobacteria</taxon>
    </lineage>
</organism>
<name>A0A1F6H3B7_9PROT</name>
<keyword evidence="1" id="KW-0802">TPR repeat</keyword>
<dbReference type="SUPFAM" id="SSF48452">
    <property type="entry name" value="TPR-like"/>
    <property type="match status" value="1"/>
</dbReference>
<feature type="compositionally biased region" description="Low complexity" evidence="2">
    <location>
        <begin position="126"/>
        <end position="146"/>
    </location>
</feature>